<keyword evidence="2" id="KW-1185">Reference proteome</keyword>
<gene>
    <name evidence="1" type="ORF">PSON_ATCC_30995.1.T1970028</name>
</gene>
<dbReference type="AlphaFoldDB" id="A0A8S1RKU1"/>
<dbReference type="EMBL" id="CAJJDN010000197">
    <property type="protein sequence ID" value="CAD8128808.1"/>
    <property type="molecule type" value="Genomic_DNA"/>
</dbReference>
<sequence>MMPILNHIYEKITTKRTIDEEQKKFEELVDEVTSLLEDVDYYNNASEDLYNNQQKQIIFLCKELLHKCEQSLRQQTSKDNFLICLFNSQNNVYKEMLQNIEELRKFKVKLKEMEIQSVQLVQTVLIPKQNRIQTQQTSIYSIRIVLKLSAPKNIQQIFFQNPLHLKNEYVFKLQMELTDSQKHIWDFQRQQFIKVKQLIKDINIFTLSKKHCTLEMRNSLKYTDSEKVKYNNCMTRPEINSQEIKQDQNDQAYALKMFLVVIGKNGLQVIRKSRMIKLNMGEDYELMEKDQIVLMQDQNSEPLISYSVKKFVIQQL</sequence>
<evidence type="ECO:0000313" key="2">
    <source>
        <dbReference type="Proteomes" id="UP000692954"/>
    </source>
</evidence>
<comment type="caution">
    <text evidence="1">The sequence shown here is derived from an EMBL/GenBank/DDBJ whole genome shotgun (WGS) entry which is preliminary data.</text>
</comment>
<proteinExistence type="predicted"/>
<protein>
    <submittedName>
        <fullName evidence="1">Uncharacterized protein</fullName>
    </submittedName>
</protein>
<dbReference type="Proteomes" id="UP000692954">
    <property type="component" value="Unassembled WGS sequence"/>
</dbReference>
<evidence type="ECO:0000313" key="1">
    <source>
        <dbReference type="EMBL" id="CAD8128808.1"/>
    </source>
</evidence>
<name>A0A8S1RKU1_9CILI</name>
<accession>A0A8S1RKU1</accession>
<organism evidence="1 2">
    <name type="scientific">Paramecium sonneborni</name>
    <dbReference type="NCBI Taxonomy" id="65129"/>
    <lineage>
        <taxon>Eukaryota</taxon>
        <taxon>Sar</taxon>
        <taxon>Alveolata</taxon>
        <taxon>Ciliophora</taxon>
        <taxon>Intramacronucleata</taxon>
        <taxon>Oligohymenophorea</taxon>
        <taxon>Peniculida</taxon>
        <taxon>Parameciidae</taxon>
        <taxon>Paramecium</taxon>
    </lineage>
</organism>
<reference evidence="1" key="1">
    <citation type="submission" date="2021-01" db="EMBL/GenBank/DDBJ databases">
        <authorList>
            <consortium name="Genoscope - CEA"/>
            <person name="William W."/>
        </authorList>
    </citation>
    <scope>NUCLEOTIDE SEQUENCE</scope>
</reference>